<sequence>MRPIAVDFAPRRVWTPPLIAWAIACGLVTTGLSLKAGLAWDARQAASRSVEESQARLSTLEKKLREASQSVTTQKAPAYSRDALETARVAGFPSQAVLRSLEATAEDGIRINSVSLQPAQGIAEVALEFADYEALLRYIDQLNEGSPRALWSLVRAQSLAGKKLAVIRYTAAR</sequence>
<reference evidence="3 4" key="1">
    <citation type="submission" date="2020-08" db="EMBL/GenBank/DDBJ databases">
        <title>Genomic Encyclopedia of Type Strains, Phase III (KMG-III): the genomes of soil and plant-associated and newly described type strains.</title>
        <authorList>
            <person name="Whitman W."/>
        </authorList>
    </citation>
    <scope>NUCLEOTIDE SEQUENCE [LARGE SCALE GENOMIC DNA]</scope>
    <source>
        <strain evidence="3 4">CECT 7247</strain>
    </source>
</reference>
<proteinExistence type="predicted"/>
<evidence type="ECO:0000256" key="2">
    <source>
        <dbReference type="SAM" id="Phobius"/>
    </source>
</evidence>
<keyword evidence="2" id="KW-0472">Membrane</keyword>
<organism evidence="3 4">
    <name type="scientific">Roseateles terrae</name>
    <dbReference type="NCBI Taxonomy" id="431060"/>
    <lineage>
        <taxon>Bacteria</taxon>
        <taxon>Pseudomonadati</taxon>
        <taxon>Pseudomonadota</taxon>
        <taxon>Betaproteobacteria</taxon>
        <taxon>Burkholderiales</taxon>
        <taxon>Sphaerotilaceae</taxon>
        <taxon>Roseateles</taxon>
    </lineage>
</organism>
<evidence type="ECO:0000256" key="1">
    <source>
        <dbReference type="SAM" id="Coils"/>
    </source>
</evidence>
<keyword evidence="1" id="KW-0175">Coiled coil</keyword>
<gene>
    <name evidence="3" type="ORF">FHS28_001265</name>
</gene>
<keyword evidence="4" id="KW-1185">Reference proteome</keyword>
<evidence type="ECO:0000313" key="3">
    <source>
        <dbReference type="EMBL" id="MBB3193880.1"/>
    </source>
</evidence>
<keyword evidence="2" id="KW-0812">Transmembrane</keyword>
<comment type="caution">
    <text evidence="3">The sequence shown here is derived from an EMBL/GenBank/DDBJ whole genome shotgun (WGS) entry which is preliminary data.</text>
</comment>
<dbReference type="EMBL" id="JACHXO010000002">
    <property type="protein sequence ID" value="MBB3193880.1"/>
    <property type="molecule type" value="Genomic_DNA"/>
</dbReference>
<feature type="coiled-coil region" evidence="1">
    <location>
        <begin position="43"/>
        <end position="70"/>
    </location>
</feature>
<name>A0ABR6GP37_9BURK</name>
<evidence type="ECO:0008006" key="5">
    <source>
        <dbReference type="Google" id="ProtNLM"/>
    </source>
</evidence>
<evidence type="ECO:0000313" key="4">
    <source>
        <dbReference type="Proteomes" id="UP000574369"/>
    </source>
</evidence>
<dbReference type="Proteomes" id="UP000574369">
    <property type="component" value="Unassembled WGS sequence"/>
</dbReference>
<dbReference type="PROSITE" id="PS51257">
    <property type="entry name" value="PROKAR_LIPOPROTEIN"/>
    <property type="match status" value="1"/>
</dbReference>
<feature type="transmembrane region" description="Helical" evidence="2">
    <location>
        <begin position="18"/>
        <end position="38"/>
    </location>
</feature>
<keyword evidence="2" id="KW-1133">Transmembrane helix</keyword>
<dbReference type="RefSeq" id="WP_088449785.1">
    <property type="nucleotide sequence ID" value="NZ_JACHXO010000002.1"/>
</dbReference>
<accession>A0ABR6GP37</accession>
<protein>
    <recommendedName>
        <fullName evidence="5">Type II secretion system protein M</fullName>
    </recommendedName>
</protein>